<gene>
    <name evidence="2" type="ORF">Tci_551244</name>
</gene>
<dbReference type="AlphaFoldDB" id="A0A699IRH6"/>
<evidence type="ECO:0000259" key="1">
    <source>
        <dbReference type="Pfam" id="PF22936"/>
    </source>
</evidence>
<dbReference type="PANTHER" id="PTHR35317">
    <property type="entry name" value="OS04G0629600 PROTEIN"/>
    <property type="match status" value="1"/>
</dbReference>
<dbReference type="InterPro" id="IPR054722">
    <property type="entry name" value="PolX-like_BBD"/>
</dbReference>
<name>A0A699IRH6_TANCI</name>
<dbReference type="EMBL" id="BKCJ010324297">
    <property type="protein sequence ID" value="GEZ79271.1"/>
    <property type="molecule type" value="Genomic_DNA"/>
</dbReference>
<accession>A0A699IRH6</accession>
<feature type="domain" description="Retrovirus-related Pol polyprotein from transposon TNT 1-94-like beta-barrel" evidence="1">
    <location>
        <begin position="275"/>
        <end position="314"/>
    </location>
</feature>
<sequence length="366" mass="42131">MNLFQFPRLTKDNYGSWYIRMKELLGSHDVWEIVEKGIEKVNDESLLNATQRVDLQKARKKDQSALTLIYQCLDDAMFEKVANATTSKEAWEILQNTFKGIYKVKKRNGESLSDTRAIEKILRSLPASFDYIVVAIEESKDIDSTTIDQFMGSLQAHEEKLMKRRGKNCWSKLYTQRSLSKKREKSFLHGKEQGRGHGYFRGRGGFQGWGRGRGREDFIKEDENQWSPYRRGRERGFQYQRGEKANLMEVQDEDELTLLMMRHDEQKERIKPCHIDSAASNHMTGEEDLFMKMEQSKGNVTFGDESKAPVKGKDPRQNHLEAAKRVLRYLKGTPGKGILLLREGPTTLTAYCDSTGLGSLLQDGPE</sequence>
<dbReference type="Pfam" id="PF14223">
    <property type="entry name" value="Retrotran_gag_2"/>
    <property type="match status" value="2"/>
</dbReference>
<dbReference type="PANTHER" id="PTHR35317:SF28">
    <property type="entry name" value="ZINC FINGER, CCHC-TYPE, RIBONUCLEASE H-LIKE DOMAIN, GAG-PRE-INTEGRASE DOMAIN PROTEIN-RELATED"/>
    <property type="match status" value="1"/>
</dbReference>
<protein>
    <recommendedName>
        <fullName evidence="1">Retrovirus-related Pol polyprotein from transposon TNT 1-94-like beta-barrel domain-containing protein</fullName>
    </recommendedName>
</protein>
<evidence type="ECO:0000313" key="2">
    <source>
        <dbReference type="EMBL" id="GEZ79271.1"/>
    </source>
</evidence>
<reference evidence="2" key="1">
    <citation type="journal article" date="2019" name="Sci. Rep.">
        <title>Draft genome of Tanacetum cinerariifolium, the natural source of mosquito coil.</title>
        <authorList>
            <person name="Yamashiro T."/>
            <person name="Shiraishi A."/>
            <person name="Satake H."/>
            <person name="Nakayama K."/>
        </authorList>
    </citation>
    <scope>NUCLEOTIDE SEQUENCE</scope>
</reference>
<proteinExistence type="predicted"/>
<dbReference type="Pfam" id="PF22936">
    <property type="entry name" value="Pol_BBD"/>
    <property type="match status" value="1"/>
</dbReference>
<organism evidence="2">
    <name type="scientific">Tanacetum cinerariifolium</name>
    <name type="common">Dalmatian daisy</name>
    <name type="synonym">Chrysanthemum cinerariifolium</name>
    <dbReference type="NCBI Taxonomy" id="118510"/>
    <lineage>
        <taxon>Eukaryota</taxon>
        <taxon>Viridiplantae</taxon>
        <taxon>Streptophyta</taxon>
        <taxon>Embryophyta</taxon>
        <taxon>Tracheophyta</taxon>
        <taxon>Spermatophyta</taxon>
        <taxon>Magnoliopsida</taxon>
        <taxon>eudicotyledons</taxon>
        <taxon>Gunneridae</taxon>
        <taxon>Pentapetalae</taxon>
        <taxon>asterids</taxon>
        <taxon>campanulids</taxon>
        <taxon>Asterales</taxon>
        <taxon>Asteraceae</taxon>
        <taxon>Asteroideae</taxon>
        <taxon>Anthemideae</taxon>
        <taxon>Anthemidinae</taxon>
        <taxon>Tanacetum</taxon>
    </lineage>
</organism>
<comment type="caution">
    <text evidence="2">The sequence shown here is derived from an EMBL/GenBank/DDBJ whole genome shotgun (WGS) entry which is preliminary data.</text>
</comment>